<evidence type="ECO:0000313" key="2">
    <source>
        <dbReference type="EMBL" id="MBB6341366.1"/>
    </source>
</evidence>
<dbReference type="PANTHER" id="PTHR30383:SF24">
    <property type="entry name" value="THIOESTERASE 1_PROTEASE 1_LYSOPHOSPHOLIPASE L1"/>
    <property type="match status" value="1"/>
</dbReference>
<dbReference type="PANTHER" id="PTHR30383">
    <property type="entry name" value="THIOESTERASE 1/PROTEASE 1/LYSOPHOSPHOLIPASE L1"/>
    <property type="match status" value="1"/>
</dbReference>
<proteinExistence type="predicted"/>
<organism evidence="2 3">
    <name type="scientific">Pseudomonas fluvialis</name>
    <dbReference type="NCBI Taxonomy" id="1793966"/>
    <lineage>
        <taxon>Bacteria</taxon>
        <taxon>Pseudomonadati</taxon>
        <taxon>Pseudomonadota</taxon>
        <taxon>Gammaproteobacteria</taxon>
        <taxon>Pseudomonadales</taxon>
        <taxon>Pseudomonadaceae</taxon>
        <taxon>Pseudomonas</taxon>
    </lineage>
</organism>
<dbReference type="RefSeq" id="WP_184682034.1">
    <property type="nucleotide sequence ID" value="NZ_JACHLL010000002.1"/>
</dbReference>
<dbReference type="InterPro" id="IPR036514">
    <property type="entry name" value="SGNH_hydro_sf"/>
</dbReference>
<dbReference type="EMBL" id="JACHLL010000002">
    <property type="protein sequence ID" value="MBB6341366.1"/>
    <property type="molecule type" value="Genomic_DNA"/>
</dbReference>
<name>A0A7X0BTT8_9PSED</name>
<dbReference type="Proteomes" id="UP000557193">
    <property type="component" value="Unassembled WGS sequence"/>
</dbReference>
<dbReference type="InterPro" id="IPR051532">
    <property type="entry name" value="Ester_Hydrolysis_Enzymes"/>
</dbReference>
<dbReference type="Gene3D" id="3.40.50.1110">
    <property type="entry name" value="SGNH hydrolase"/>
    <property type="match status" value="1"/>
</dbReference>
<dbReference type="AlphaFoldDB" id="A0A7X0BTT8"/>
<dbReference type="SUPFAM" id="SSF52266">
    <property type="entry name" value="SGNH hydrolase"/>
    <property type="match status" value="1"/>
</dbReference>
<sequence length="246" mass="26742">MSRRASLGWWLQFIALLPVLLPQALHTRRHALRLPPAGGPQQGLAGAEWGGAPLRLLLLGESTVAGVGVEVQQVALSGQLAESLAQQLQRPVQWRALGVNGITAIEACEQLLPQAMAAVDLALLVFGVNDTTHFSARRAWQRALSELAEHFVRQGAQVAFTAVPPIQHFTALPPLLRRVLGARARLLDGDLRQLAEAREHAYCALDLQFADEYLAADGYHPSARGYAVWAQALAERLERAGVVARR</sequence>
<dbReference type="Pfam" id="PF13472">
    <property type="entry name" value="Lipase_GDSL_2"/>
    <property type="match status" value="1"/>
</dbReference>
<protein>
    <submittedName>
        <fullName evidence="2">Lysophospholipase L1-like esterase</fullName>
    </submittedName>
</protein>
<dbReference type="InterPro" id="IPR013830">
    <property type="entry name" value="SGNH_hydro"/>
</dbReference>
<gene>
    <name evidence="2" type="ORF">HNP49_001523</name>
</gene>
<dbReference type="CDD" id="cd01836">
    <property type="entry name" value="FeeA_FeeB_like"/>
    <property type="match status" value="1"/>
</dbReference>
<reference evidence="2 3" key="1">
    <citation type="submission" date="2020-08" db="EMBL/GenBank/DDBJ databases">
        <title>Functional genomics of gut bacteria from endangered species of beetles.</title>
        <authorList>
            <person name="Carlos-Shanley C."/>
        </authorList>
    </citation>
    <scope>NUCLEOTIDE SEQUENCE [LARGE SCALE GENOMIC DNA]</scope>
    <source>
        <strain evidence="2 3">S00202</strain>
    </source>
</reference>
<feature type="domain" description="SGNH hydrolase-type esterase" evidence="1">
    <location>
        <begin position="58"/>
        <end position="228"/>
    </location>
</feature>
<dbReference type="GO" id="GO:0004622">
    <property type="term" value="F:phosphatidylcholine lysophospholipase activity"/>
    <property type="evidence" value="ECO:0007669"/>
    <property type="project" value="TreeGrafter"/>
</dbReference>
<accession>A0A7X0BTT8</accession>
<keyword evidence="3" id="KW-1185">Reference proteome</keyword>
<evidence type="ECO:0000313" key="3">
    <source>
        <dbReference type="Proteomes" id="UP000557193"/>
    </source>
</evidence>
<comment type="caution">
    <text evidence="2">The sequence shown here is derived from an EMBL/GenBank/DDBJ whole genome shotgun (WGS) entry which is preliminary data.</text>
</comment>
<evidence type="ECO:0000259" key="1">
    <source>
        <dbReference type="Pfam" id="PF13472"/>
    </source>
</evidence>